<evidence type="ECO:0000256" key="3">
    <source>
        <dbReference type="ARBA" id="ARBA00022679"/>
    </source>
</evidence>
<feature type="domain" description="Poly(A) RNA polymerase mitochondrial-like central palm" evidence="9">
    <location>
        <begin position="186"/>
        <end position="344"/>
    </location>
</feature>
<dbReference type="PANTHER" id="PTHR12271">
    <property type="entry name" value="POLY A POLYMERASE CID PAP -RELATED"/>
    <property type="match status" value="1"/>
</dbReference>
<sequence>MAVPGVGLLTRLHLCAQRRTRVQRPILRLLSCPGTVAEDLRRDEQPSGSVETGFEDKIPRKRFSEMQNERREQAQRTVLIRCPEKISEKKFLKYLSQHGPINNHFFYESFGLYAVVEFCRKESVGSLQNGTRTPSMAMETAIPFRSRFLSLKLKNQTSEQSCIQSSDQLPPSNRKLFEILCYAESIDDQLNTLLKEFQLTEENTKLRYLTCSLIEDIAAAYFPDCVVRPFGSSVNTFGKLGCDLDMFLDLDETRNLSTHKTSGNFLMEFQVKNVPSERIATQKILSVIGECLDHFGPGCVGVQKILNARCPLVRFSHQASGFQCDLTTNNRIALTSSELLYIYGTLDSRVRALVFGIRCWARAHSLTSSIPGAWITNFSLTMMVIFFLQRRSPPILPTLDSLKTLADAEDKCIIEGNNCTFVRDLNRIKPSGNTETLELLLKEFFEYFGNFAFNKNSINIRQGREQNKPDSSPLYIQNPFETSLNISKNVSQSQLQKFVDLAQESAWVLQQKDTDRLSVSNNQPWGLAAILLPTVPNRRSFTKKKRKRSANESVRNLLESLKSNRTANFTETNEKRTVSTQT</sequence>
<dbReference type="GO" id="GO:0046872">
    <property type="term" value="F:metal ion binding"/>
    <property type="evidence" value="ECO:0007669"/>
    <property type="project" value="UniProtKB-KW"/>
</dbReference>
<dbReference type="GO" id="GO:0031123">
    <property type="term" value="P:RNA 3'-end processing"/>
    <property type="evidence" value="ECO:0007669"/>
    <property type="project" value="TreeGrafter"/>
</dbReference>
<dbReference type="Pfam" id="PF17797">
    <property type="entry name" value="RL"/>
    <property type="match status" value="1"/>
</dbReference>
<accession>A0A2K5WPT8</accession>
<dbReference type="InterPro" id="IPR041252">
    <property type="entry name" value="RL"/>
</dbReference>
<dbReference type="VEuPathDB" id="HostDB:ENSMFAG00000036179"/>
<feature type="domain" description="PAP-associated" evidence="7">
    <location>
        <begin position="440"/>
        <end position="483"/>
    </location>
</feature>
<keyword evidence="4" id="KW-0479">Metal-binding</keyword>
<dbReference type="PANTHER" id="PTHR12271:SF133">
    <property type="entry name" value="POLY(A) RNA POLYMERASE, MITOCHONDRIAL"/>
    <property type="match status" value="1"/>
</dbReference>
<dbReference type="Gene3D" id="1.10.1410.10">
    <property type="match status" value="1"/>
</dbReference>
<dbReference type="SUPFAM" id="SSF81301">
    <property type="entry name" value="Nucleotidyltransferase"/>
    <property type="match status" value="1"/>
</dbReference>
<dbReference type="InterPro" id="IPR054708">
    <property type="entry name" value="MTPAP-like_central"/>
</dbReference>
<evidence type="ECO:0000259" key="9">
    <source>
        <dbReference type="Pfam" id="PF22600"/>
    </source>
</evidence>
<dbReference type="FunFam" id="1.10.1410.10:FF:000010">
    <property type="entry name" value="poly(A) RNA polymerase, mitochondrial"/>
    <property type="match status" value="1"/>
</dbReference>
<evidence type="ECO:0000256" key="5">
    <source>
        <dbReference type="ARBA" id="ARBA00022842"/>
    </source>
</evidence>
<dbReference type="FunFam" id="3.30.460.10:FF:000087">
    <property type="entry name" value="Poly(A) RNA polymerase, mitochondrial"/>
    <property type="match status" value="1"/>
</dbReference>
<dbReference type="GO" id="GO:1990817">
    <property type="term" value="F:poly(A) RNA polymerase activity"/>
    <property type="evidence" value="ECO:0007669"/>
    <property type="project" value="TreeGrafter"/>
</dbReference>
<protein>
    <recommendedName>
        <fullName evidence="11">Poly(A) RNA polymerase, mitochondrial</fullName>
    </recommendedName>
</protein>
<evidence type="ECO:0000256" key="4">
    <source>
        <dbReference type="ARBA" id="ARBA00022723"/>
    </source>
</evidence>
<evidence type="ECO:0000259" key="7">
    <source>
        <dbReference type="Pfam" id="PF03828"/>
    </source>
</evidence>
<dbReference type="GO" id="GO:0005739">
    <property type="term" value="C:mitochondrion"/>
    <property type="evidence" value="ECO:0007669"/>
    <property type="project" value="TreeGrafter"/>
</dbReference>
<dbReference type="Proteomes" id="UP000009130">
    <property type="component" value="Chromosome 9"/>
</dbReference>
<feature type="domain" description="RL" evidence="8">
    <location>
        <begin position="63"/>
        <end position="131"/>
    </location>
</feature>
<dbReference type="InterPro" id="IPR043519">
    <property type="entry name" value="NT_sf"/>
</dbReference>
<dbReference type="OMA" id="GKHATKM"/>
<comment type="cofactor">
    <cofactor evidence="2">
        <name>Mg(2+)</name>
        <dbReference type="ChEBI" id="CHEBI:18420"/>
    </cofactor>
</comment>
<organism>
    <name type="scientific">Macaca fascicularis</name>
    <name type="common">Crab-eating macaque</name>
    <name type="synonym">Cynomolgus monkey</name>
    <dbReference type="NCBI Taxonomy" id="9541"/>
    <lineage>
        <taxon>Eukaryota</taxon>
        <taxon>Metazoa</taxon>
        <taxon>Chordata</taxon>
        <taxon>Craniata</taxon>
        <taxon>Vertebrata</taxon>
        <taxon>Euteleostomi</taxon>
        <taxon>Mammalia</taxon>
        <taxon>Eutheria</taxon>
        <taxon>Euarchontoglires</taxon>
        <taxon>Primates</taxon>
        <taxon>Haplorrhini</taxon>
        <taxon>Catarrhini</taxon>
        <taxon>Cercopithecidae</taxon>
        <taxon>Cercopithecinae</taxon>
        <taxon>Macaca</taxon>
    </lineage>
</organism>
<feature type="compositionally biased region" description="Basic and acidic residues" evidence="6">
    <location>
        <begin position="572"/>
        <end position="582"/>
    </location>
</feature>
<name>A0A2K5WPT8_MACFA</name>
<comment type="cofactor">
    <cofactor evidence="1">
        <name>Mn(2+)</name>
        <dbReference type="ChEBI" id="CHEBI:29035"/>
    </cofactor>
</comment>
<dbReference type="EMBL" id="CM001284">
    <property type="protein sequence ID" value="EHH64637.1"/>
    <property type="molecule type" value="Genomic_DNA"/>
</dbReference>
<dbReference type="Gene3D" id="3.30.460.10">
    <property type="entry name" value="Beta Polymerase, domain 2"/>
    <property type="match status" value="1"/>
</dbReference>
<dbReference type="SUPFAM" id="SSF81631">
    <property type="entry name" value="PAP/OAS1 substrate-binding domain"/>
    <property type="match status" value="1"/>
</dbReference>
<evidence type="ECO:0000259" key="8">
    <source>
        <dbReference type="Pfam" id="PF17797"/>
    </source>
</evidence>
<keyword evidence="3" id="KW-0808">Transferase</keyword>
<evidence type="ECO:0008006" key="11">
    <source>
        <dbReference type="Google" id="ProtNLM"/>
    </source>
</evidence>
<evidence type="ECO:0000256" key="1">
    <source>
        <dbReference type="ARBA" id="ARBA00001936"/>
    </source>
</evidence>
<dbReference type="Pfam" id="PF22600">
    <property type="entry name" value="MTPAP-like_central"/>
    <property type="match status" value="1"/>
</dbReference>
<proteinExistence type="predicted"/>
<keyword evidence="5" id="KW-0460">Magnesium</keyword>
<evidence type="ECO:0000256" key="2">
    <source>
        <dbReference type="ARBA" id="ARBA00001946"/>
    </source>
</evidence>
<dbReference type="AlphaFoldDB" id="A0A2K5WPT8"/>
<feature type="region of interest" description="Disordered" evidence="6">
    <location>
        <begin position="561"/>
        <end position="582"/>
    </location>
</feature>
<feature type="compositionally biased region" description="Polar residues" evidence="6">
    <location>
        <begin position="561"/>
        <end position="571"/>
    </location>
</feature>
<gene>
    <name evidence="10" type="ORF">EGM_17906</name>
</gene>
<evidence type="ECO:0000313" key="10">
    <source>
        <dbReference type="EMBL" id="EHH64637.1"/>
    </source>
</evidence>
<dbReference type="KEGG" id="mcf:101867197"/>
<dbReference type="InterPro" id="IPR002058">
    <property type="entry name" value="PAP_assoc"/>
</dbReference>
<dbReference type="Pfam" id="PF03828">
    <property type="entry name" value="PAP_assoc"/>
    <property type="match status" value="1"/>
</dbReference>
<evidence type="ECO:0000256" key="6">
    <source>
        <dbReference type="SAM" id="MobiDB-lite"/>
    </source>
</evidence>
<reference evidence="10" key="1">
    <citation type="journal article" date="2011" name="Nat. Biotechnol.">
        <title>Genome sequencing and comparison of two nonhuman primate animal models, the cynomolgus and Chinese rhesus macaques.</title>
        <authorList>
            <person name="Yan G."/>
            <person name="Zhang G."/>
            <person name="Fang X."/>
            <person name="Zhang Y."/>
            <person name="Li C."/>
            <person name="Ling F."/>
            <person name="Cooper D.N."/>
            <person name="Li Q."/>
            <person name="Li Y."/>
            <person name="van Gool A.J."/>
            <person name="Du H."/>
            <person name="Chen J."/>
            <person name="Chen R."/>
            <person name="Zhang P."/>
            <person name="Huang Z."/>
            <person name="Thompson J.R."/>
            <person name="Meng Y."/>
            <person name="Bai Y."/>
            <person name="Wang J."/>
            <person name="Zhuo M."/>
            <person name="Wang T."/>
            <person name="Huang Y."/>
            <person name="Wei L."/>
            <person name="Li J."/>
            <person name="Wang Z."/>
            <person name="Hu H."/>
            <person name="Yang P."/>
            <person name="Le L."/>
            <person name="Stenson P.D."/>
            <person name="Li B."/>
            <person name="Liu X."/>
            <person name="Ball E.V."/>
            <person name="An N."/>
            <person name="Huang Q."/>
            <person name="Zhang Y."/>
            <person name="Fan W."/>
            <person name="Zhang X."/>
            <person name="Li Y."/>
            <person name="Wang W."/>
            <person name="Katze M.G."/>
            <person name="Su B."/>
            <person name="Nielsen R."/>
            <person name="Yang H."/>
            <person name="Wang J."/>
            <person name="Wang X."/>
            <person name="Wang J."/>
        </authorList>
    </citation>
    <scope>NUCLEOTIDE SEQUENCE [LARGE SCALE GENOMIC DNA]</scope>
    <source>
        <strain evidence="10">CE-4</strain>
    </source>
</reference>
<dbReference type="CDD" id="cd05402">
    <property type="entry name" value="NT_PAP_TUTase"/>
    <property type="match status" value="1"/>
</dbReference>